<comment type="caution">
    <text evidence="2">The sequence shown here is derived from an EMBL/GenBank/DDBJ whole genome shotgun (WGS) entry which is preliminary data.</text>
</comment>
<dbReference type="InterPro" id="IPR008875">
    <property type="entry name" value="TraX"/>
</dbReference>
<evidence type="ECO:0000256" key="1">
    <source>
        <dbReference type="SAM" id="Phobius"/>
    </source>
</evidence>
<feature type="transmembrane region" description="Helical" evidence="1">
    <location>
        <begin position="210"/>
        <end position="226"/>
    </location>
</feature>
<evidence type="ECO:0000313" key="3">
    <source>
        <dbReference type="Proteomes" id="UP000031366"/>
    </source>
</evidence>
<feature type="transmembrane region" description="Helical" evidence="1">
    <location>
        <begin position="91"/>
        <end position="111"/>
    </location>
</feature>
<name>A0A0C1UCA1_9CLOT</name>
<protein>
    <submittedName>
        <fullName evidence="2">TraX family protein</fullName>
    </submittedName>
</protein>
<sequence length="284" mass="33142">MFNRFQLKLIMLFFMLLDHIASFIPNTPLWFHYVGRLVAPTFFFLLIDGYFHTRNKYNYAKRLFVASGIMASGNILITTLFPSRITNGDVNIYLVGIMITAAVLLSTYIAYKAPSENMFRIIFCGVIMLLAPIIFSIIFTDVRGVKNNIFLSMAFSIVLLNFIEIRDKENNNPLTSLSIIIIIFLSLFTEGSILGPILTFIFYYFRDKKLSLVLFYSIFSLLFMGNNFSYNGLFIENIQWMMIFSIPFFFSYNGKKGSDLKYLFYAFYPIHIWILYIIGFFIKR</sequence>
<dbReference type="AlphaFoldDB" id="A0A0C1UCA1"/>
<feature type="transmembrane region" description="Helical" evidence="1">
    <location>
        <begin position="177"/>
        <end position="204"/>
    </location>
</feature>
<keyword evidence="3" id="KW-1185">Reference proteome</keyword>
<gene>
    <name evidence="2" type="ORF">U732_151</name>
</gene>
<keyword evidence="1" id="KW-1133">Transmembrane helix</keyword>
<evidence type="ECO:0000313" key="2">
    <source>
        <dbReference type="EMBL" id="KIE45170.1"/>
    </source>
</evidence>
<proteinExistence type="predicted"/>
<feature type="transmembrane region" description="Helical" evidence="1">
    <location>
        <begin position="262"/>
        <end position="282"/>
    </location>
</feature>
<dbReference type="EMBL" id="AYSO01000020">
    <property type="protein sequence ID" value="KIE45170.1"/>
    <property type="molecule type" value="Genomic_DNA"/>
</dbReference>
<keyword evidence="1" id="KW-0812">Transmembrane</keyword>
<dbReference type="Pfam" id="PF05857">
    <property type="entry name" value="TraX"/>
    <property type="match status" value="2"/>
</dbReference>
<reference evidence="2 3" key="1">
    <citation type="journal article" date="2015" name="Infect. Genet. Evol.">
        <title>Genomic sequences of six botulinum neurotoxin-producing strains representing three clostridial species illustrate the mobility and diversity of botulinum neurotoxin genes.</title>
        <authorList>
            <person name="Smith T.J."/>
            <person name="Hill K.K."/>
            <person name="Xie G."/>
            <person name="Foley B.T."/>
            <person name="Williamson C.H."/>
            <person name="Foster J.T."/>
            <person name="Johnson S.L."/>
            <person name="Chertkov O."/>
            <person name="Teshima H."/>
            <person name="Gibbons H.S."/>
            <person name="Johnsky L.A."/>
            <person name="Karavis M.A."/>
            <person name="Smith L.A."/>
        </authorList>
    </citation>
    <scope>NUCLEOTIDE SEQUENCE [LARGE SCALE GENOMIC DNA]</scope>
    <source>
        <strain evidence="2 3">CDC 2741</strain>
    </source>
</reference>
<keyword evidence="1" id="KW-0472">Membrane</keyword>
<dbReference type="OrthoDB" id="9781069at2"/>
<dbReference type="RefSeq" id="WP_039635834.1">
    <property type="nucleotide sequence ID" value="NZ_AYSO01000020.1"/>
</dbReference>
<accession>A0A0C1UCA1</accession>
<feature type="transmembrane region" description="Helical" evidence="1">
    <location>
        <begin position="63"/>
        <end position="85"/>
    </location>
</feature>
<dbReference type="Proteomes" id="UP000031366">
    <property type="component" value="Unassembled WGS sequence"/>
</dbReference>
<organism evidence="2 3">
    <name type="scientific">Clostridium argentinense CDC 2741</name>
    <dbReference type="NCBI Taxonomy" id="1418104"/>
    <lineage>
        <taxon>Bacteria</taxon>
        <taxon>Bacillati</taxon>
        <taxon>Bacillota</taxon>
        <taxon>Clostridia</taxon>
        <taxon>Eubacteriales</taxon>
        <taxon>Clostridiaceae</taxon>
        <taxon>Clostridium</taxon>
    </lineage>
</organism>
<feature type="transmembrane region" description="Helical" evidence="1">
    <location>
        <begin position="7"/>
        <end position="24"/>
    </location>
</feature>
<feature type="transmembrane region" description="Helical" evidence="1">
    <location>
        <begin position="118"/>
        <end position="139"/>
    </location>
</feature>
<feature type="transmembrane region" description="Helical" evidence="1">
    <location>
        <begin position="30"/>
        <end position="51"/>
    </location>
</feature>